<evidence type="ECO:0008006" key="3">
    <source>
        <dbReference type="Google" id="ProtNLM"/>
    </source>
</evidence>
<dbReference type="EMBL" id="SNRY01002626">
    <property type="protein sequence ID" value="KAA6324200.1"/>
    <property type="molecule type" value="Genomic_DNA"/>
</dbReference>
<dbReference type="AlphaFoldDB" id="A0A5J4QTI9"/>
<feature type="compositionally biased region" description="Basic residues" evidence="1">
    <location>
        <begin position="43"/>
        <end position="58"/>
    </location>
</feature>
<name>A0A5J4QTI9_9ZZZZ</name>
<evidence type="ECO:0000256" key="1">
    <source>
        <dbReference type="SAM" id="MobiDB-lite"/>
    </source>
</evidence>
<comment type="caution">
    <text evidence="2">The sequence shown here is derived from an EMBL/GenBank/DDBJ whole genome shotgun (WGS) entry which is preliminary data.</text>
</comment>
<protein>
    <recommendedName>
        <fullName evidence="3">ISXO2-like transposase domain-containing protein</fullName>
    </recommendedName>
</protein>
<evidence type="ECO:0000313" key="2">
    <source>
        <dbReference type="EMBL" id="KAA6324200.1"/>
    </source>
</evidence>
<proteinExistence type="predicted"/>
<accession>A0A5J4QTI9</accession>
<organism evidence="2">
    <name type="scientific">termite gut metagenome</name>
    <dbReference type="NCBI Taxonomy" id="433724"/>
    <lineage>
        <taxon>unclassified sequences</taxon>
        <taxon>metagenomes</taxon>
        <taxon>organismal metagenomes</taxon>
    </lineage>
</organism>
<gene>
    <name evidence="2" type="ORF">EZS27_026439</name>
</gene>
<feature type="region of interest" description="Disordered" evidence="1">
    <location>
        <begin position="40"/>
        <end position="66"/>
    </location>
</feature>
<dbReference type="NCBIfam" id="NF033547">
    <property type="entry name" value="transpos_IS1595"/>
    <property type="match status" value="1"/>
</dbReference>
<reference evidence="2" key="1">
    <citation type="submission" date="2019-03" db="EMBL/GenBank/DDBJ databases">
        <title>Single cell metagenomics reveals metabolic interactions within the superorganism composed of flagellate Streblomastix strix and complex community of Bacteroidetes bacteria on its surface.</title>
        <authorList>
            <person name="Treitli S.C."/>
            <person name="Kolisko M."/>
            <person name="Husnik F."/>
            <person name="Keeling P."/>
            <person name="Hampl V."/>
        </authorList>
    </citation>
    <scope>NUCLEOTIDE SEQUENCE</scope>
    <source>
        <strain evidence="2">STM</strain>
    </source>
</reference>
<sequence>MHINKKTAFDWRHKILSSYEQNTGDEFEGVVESDETFFDHAQKGSRHLKRPPRKRGNAPKKGGISTDKAAVIVSKDRSKSVKMTVSTMGRVTKSDIRESLQHPLPKESILCSDGHVIPNCCQDSLHNILIFPL</sequence>